<accession>A0A7D6CRL6</accession>
<protein>
    <recommendedName>
        <fullName evidence="4">DUF5518 domain-containing protein</fullName>
    </recommendedName>
</protein>
<dbReference type="KEGG" id="nay:HYG81_06860"/>
<proteinExistence type="predicted"/>
<dbReference type="RefSeq" id="WP_180842476.1">
    <property type="nucleotide sequence ID" value="NZ_CP059154.1"/>
</dbReference>
<gene>
    <name evidence="2" type="ORF">HYG81_06860</name>
</gene>
<dbReference type="GeneID" id="56142911"/>
<reference evidence="2 3" key="1">
    <citation type="submission" date="2020-07" db="EMBL/GenBank/DDBJ databases">
        <title>Natrinema (YPL30) sp. nov. and Haloterrigena xxxxxx (YPL8) sp. nov., isolated from a salt mine.</title>
        <authorList>
            <person name="Cui H."/>
        </authorList>
    </citation>
    <scope>NUCLEOTIDE SEQUENCE [LARGE SCALE GENOMIC DNA]</scope>
    <source>
        <strain evidence="2 3">YPL13</strain>
    </source>
</reference>
<keyword evidence="1" id="KW-1133">Transmembrane helix</keyword>
<evidence type="ECO:0000256" key="1">
    <source>
        <dbReference type="SAM" id="Phobius"/>
    </source>
</evidence>
<keyword evidence="1" id="KW-0812">Transmembrane</keyword>
<evidence type="ECO:0000313" key="3">
    <source>
        <dbReference type="Proteomes" id="UP000510869"/>
    </source>
</evidence>
<dbReference type="OrthoDB" id="178100at2157"/>
<dbReference type="EMBL" id="CP059154">
    <property type="protein sequence ID" value="QLK27314.1"/>
    <property type="molecule type" value="Genomic_DNA"/>
</dbReference>
<keyword evidence="1" id="KW-0472">Membrane</keyword>
<organism evidence="2 3">
    <name type="scientific">Natrinema zhouii</name>
    <dbReference type="NCBI Taxonomy" id="1710539"/>
    <lineage>
        <taxon>Archaea</taxon>
        <taxon>Methanobacteriati</taxon>
        <taxon>Methanobacteriota</taxon>
        <taxon>Stenosarchaea group</taxon>
        <taxon>Halobacteria</taxon>
        <taxon>Halobacteriales</taxon>
        <taxon>Natrialbaceae</taxon>
        <taxon>Natrinema</taxon>
    </lineage>
</organism>
<sequence length="153" mass="15355">MSEYETVDVGASELSLEGIDTWIIVGATTVGVLVNLTGLMVPLLTRIGGGIVAGFIAAYAVRQVASGIVHAMIASALVGGLAGTVTAFLGTILGLYNEPPLLVLASIGPISPMLTGLGLPSFVLLVLAFSLLTAVDGLVGGLVGSGLRALLPW</sequence>
<keyword evidence="3" id="KW-1185">Reference proteome</keyword>
<feature type="transmembrane region" description="Helical" evidence="1">
    <location>
        <begin position="43"/>
        <end position="61"/>
    </location>
</feature>
<evidence type="ECO:0008006" key="4">
    <source>
        <dbReference type="Google" id="ProtNLM"/>
    </source>
</evidence>
<feature type="transmembrane region" description="Helical" evidence="1">
    <location>
        <begin position="73"/>
        <end position="96"/>
    </location>
</feature>
<dbReference type="Proteomes" id="UP000510869">
    <property type="component" value="Chromosome"/>
</dbReference>
<dbReference type="AlphaFoldDB" id="A0A7D6CRL6"/>
<name>A0A7D6CRL6_9EURY</name>
<evidence type="ECO:0000313" key="2">
    <source>
        <dbReference type="EMBL" id="QLK27314.1"/>
    </source>
</evidence>